<proteinExistence type="predicted"/>
<feature type="compositionally biased region" description="Polar residues" evidence="1">
    <location>
        <begin position="98"/>
        <end position="112"/>
    </location>
</feature>
<accession>A0A2B7XRA3</accession>
<sequence length="171" mass="19007">MRLSESRKWPRIQSENELVNKPKEELGDLHLKYVHETVSCGVYMQVKQDLAKKREVWDCLVGLAGLAGRLACFVENGEVGGLTFQPRTCQDPIYGDGQTDSPQQRQQTTASGGNKAGIEDEDRRTQQQVEGSTAPDEALPDESRPSLLHSRPDIHFALNLVEEELCLGDSS</sequence>
<dbReference type="EMBL" id="PDNA01000134">
    <property type="protein sequence ID" value="PGH11291.1"/>
    <property type="molecule type" value="Genomic_DNA"/>
</dbReference>
<evidence type="ECO:0000313" key="3">
    <source>
        <dbReference type="Proteomes" id="UP000224634"/>
    </source>
</evidence>
<organism evidence="2 3">
    <name type="scientific">Polytolypa hystricis (strain UAMH7299)</name>
    <dbReference type="NCBI Taxonomy" id="1447883"/>
    <lineage>
        <taxon>Eukaryota</taxon>
        <taxon>Fungi</taxon>
        <taxon>Dikarya</taxon>
        <taxon>Ascomycota</taxon>
        <taxon>Pezizomycotina</taxon>
        <taxon>Eurotiomycetes</taxon>
        <taxon>Eurotiomycetidae</taxon>
        <taxon>Onygenales</taxon>
        <taxon>Onygenales incertae sedis</taxon>
        <taxon>Polytolypa</taxon>
    </lineage>
</organism>
<gene>
    <name evidence="2" type="ORF">AJ80_07190</name>
</gene>
<dbReference type="Proteomes" id="UP000224634">
    <property type="component" value="Unassembled WGS sequence"/>
</dbReference>
<keyword evidence="3" id="KW-1185">Reference proteome</keyword>
<evidence type="ECO:0000313" key="2">
    <source>
        <dbReference type="EMBL" id="PGH11291.1"/>
    </source>
</evidence>
<dbReference type="AlphaFoldDB" id="A0A2B7XRA3"/>
<name>A0A2B7XRA3_POLH7</name>
<evidence type="ECO:0000256" key="1">
    <source>
        <dbReference type="SAM" id="MobiDB-lite"/>
    </source>
</evidence>
<feature type="region of interest" description="Disordered" evidence="1">
    <location>
        <begin position="91"/>
        <end position="150"/>
    </location>
</feature>
<protein>
    <submittedName>
        <fullName evidence="2">Uncharacterized protein</fullName>
    </submittedName>
</protein>
<comment type="caution">
    <text evidence="2">The sequence shown here is derived from an EMBL/GenBank/DDBJ whole genome shotgun (WGS) entry which is preliminary data.</text>
</comment>
<reference evidence="2 3" key="1">
    <citation type="submission" date="2017-10" db="EMBL/GenBank/DDBJ databases">
        <title>Comparative genomics in systemic dimorphic fungi from Ajellomycetaceae.</title>
        <authorList>
            <person name="Munoz J.F."/>
            <person name="Mcewen J.G."/>
            <person name="Clay O.K."/>
            <person name="Cuomo C.A."/>
        </authorList>
    </citation>
    <scope>NUCLEOTIDE SEQUENCE [LARGE SCALE GENOMIC DNA]</scope>
    <source>
        <strain evidence="2 3">UAMH7299</strain>
    </source>
</reference>